<dbReference type="AlphaFoldDB" id="A0A088E748"/>
<dbReference type="Proteomes" id="UP000029084">
    <property type="component" value="Chromosome"/>
</dbReference>
<evidence type="ECO:0000256" key="6">
    <source>
        <dbReference type="ARBA" id="ARBA00022806"/>
    </source>
</evidence>
<evidence type="ECO:0000313" key="14">
    <source>
        <dbReference type="EMBL" id="AKV79474.1"/>
    </source>
</evidence>
<dbReference type="FunFam" id="3.40.50.300:FF:000826">
    <property type="entry name" value="Replicative DNA helicase Mcm"/>
    <property type="match status" value="1"/>
</dbReference>
<dbReference type="EMBL" id="CP012175">
    <property type="protein sequence ID" value="AKV81719.1"/>
    <property type="molecule type" value="Genomic_DNA"/>
</dbReference>
<dbReference type="InterPro" id="IPR036388">
    <property type="entry name" value="WH-like_DNA-bd_sf"/>
</dbReference>
<dbReference type="SUPFAM" id="SSF50249">
    <property type="entry name" value="Nucleic acid-binding proteins"/>
    <property type="match status" value="1"/>
</dbReference>
<keyword evidence="3" id="KW-0235">DNA replication</keyword>
<evidence type="ECO:0000256" key="1">
    <source>
        <dbReference type="ARBA" id="ARBA00008010"/>
    </source>
</evidence>
<proteinExistence type="inferred from homology"/>
<evidence type="ECO:0000313" key="21">
    <source>
        <dbReference type="Proteomes" id="UP000062475"/>
    </source>
</evidence>
<dbReference type="NCBIfam" id="NF040949">
    <property type="entry name" value="minchrom_main_MCM"/>
    <property type="match status" value="1"/>
</dbReference>
<dbReference type="EMBL" id="CP012172">
    <property type="protein sequence ID" value="AKV74986.1"/>
    <property type="molecule type" value="Genomic_DNA"/>
</dbReference>
<dbReference type="InterPro" id="IPR001208">
    <property type="entry name" value="MCM_dom"/>
</dbReference>
<dbReference type="Gene3D" id="1.10.10.10">
    <property type="entry name" value="Winged helix-like DNA-binding domain superfamily/Winged helix DNA-binding domain"/>
    <property type="match status" value="1"/>
</dbReference>
<evidence type="ECO:0000313" key="12">
    <source>
        <dbReference type="EMBL" id="AKV74986.1"/>
    </source>
</evidence>
<evidence type="ECO:0000256" key="4">
    <source>
        <dbReference type="ARBA" id="ARBA00022741"/>
    </source>
</evidence>
<dbReference type="InterPro" id="IPR041562">
    <property type="entry name" value="MCM_lid"/>
</dbReference>
<dbReference type="Pfam" id="PF17855">
    <property type="entry name" value="MCM_lid"/>
    <property type="match status" value="1"/>
</dbReference>
<gene>
    <name evidence="11" type="ORF">HA72_2043</name>
    <name evidence="12" type="ORF">MsedA_2093</name>
    <name evidence="13" type="ORF">MsedB_2095</name>
    <name evidence="14" type="ORF">MsedC_2093</name>
    <name evidence="15" type="ORF">MsedD_2094</name>
    <name evidence="16" type="ORF">MsedE_2095</name>
</gene>
<dbReference type="GO" id="GO:0005524">
    <property type="term" value="F:ATP binding"/>
    <property type="evidence" value="ECO:0007669"/>
    <property type="project" value="UniProtKB-KW"/>
</dbReference>
<dbReference type="InterPro" id="IPR012340">
    <property type="entry name" value="NA-bd_OB-fold"/>
</dbReference>
<dbReference type="InterPro" id="IPR033762">
    <property type="entry name" value="MCM_OB"/>
</dbReference>
<dbReference type="SUPFAM" id="SSF52540">
    <property type="entry name" value="P-loop containing nucleoside triphosphate hydrolases"/>
    <property type="match status" value="1"/>
</dbReference>
<dbReference type="Gene3D" id="3.40.50.300">
    <property type="entry name" value="P-loop containing nucleotide triphosphate hydrolases"/>
    <property type="match status" value="1"/>
</dbReference>
<dbReference type="OMA" id="AQHVTYV"/>
<dbReference type="EMBL" id="CP012176">
    <property type="protein sequence ID" value="AKV83950.1"/>
    <property type="molecule type" value="Genomic_DNA"/>
</dbReference>
<evidence type="ECO:0000313" key="17">
    <source>
        <dbReference type="Proteomes" id="UP000029084"/>
    </source>
</evidence>
<dbReference type="EMBL" id="CP012173">
    <property type="protein sequence ID" value="AKV77224.1"/>
    <property type="molecule type" value="Genomic_DNA"/>
</dbReference>
<evidence type="ECO:0000256" key="5">
    <source>
        <dbReference type="ARBA" id="ARBA00022801"/>
    </source>
</evidence>
<reference evidence="16 18" key="3">
    <citation type="submission" date="2015-07" db="EMBL/GenBank/DDBJ databases">
        <title>Physiological, transcriptional responses and genome re-sequencing of acid resistant extremely thermoacidophilic Metallosphaera sedula SARC-M1.</title>
        <authorList>
            <person name="Ai C."/>
            <person name="McCarthy S."/>
            <person name="Eckrich V."/>
            <person name="Rudrappa D."/>
            <person name="Qiu G."/>
            <person name="Blum P."/>
        </authorList>
    </citation>
    <scope>NUCLEOTIDE SEQUENCE [LARGE SCALE GENOMIC DNA]</scope>
    <source>
        <strain evidence="16 18">SARC-M1</strain>
    </source>
</reference>
<evidence type="ECO:0000256" key="9">
    <source>
        <dbReference type="RuleBase" id="RU004070"/>
    </source>
</evidence>
<dbReference type="PRINTS" id="PR01657">
    <property type="entry name" value="MCMFAMILY"/>
</dbReference>
<evidence type="ECO:0000313" key="16">
    <source>
        <dbReference type="EMBL" id="AKV83950.1"/>
    </source>
</evidence>
<dbReference type="Proteomes" id="UP000068832">
    <property type="component" value="Chromosome"/>
</dbReference>
<reference evidence="19 20" key="2">
    <citation type="journal article" date="2015" name="Genome Announc.">
        <title>Complete Genome Sequences of Evolved Arsenate-Resistant Metallosphaera sedula Strains.</title>
        <authorList>
            <person name="Ai C."/>
            <person name="McCarthy S."/>
            <person name="Schackwitz W."/>
            <person name="Martin J."/>
            <person name="Lipzen A."/>
            <person name="Blum P."/>
        </authorList>
    </citation>
    <scope>NUCLEOTIDE SEQUENCE [LARGE SCALE GENOMIC DNA]</scope>
    <source>
        <strain evidence="14 20">ARS120-1</strain>
        <strain evidence="15 19">ARS120-2</strain>
        <strain evidence="12 22">ARS50-1</strain>
        <strain evidence="13 21">ARS50-2</strain>
    </source>
</reference>
<evidence type="ECO:0000313" key="19">
    <source>
        <dbReference type="Proteomes" id="UP000061362"/>
    </source>
</evidence>
<dbReference type="RefSeq" id="WP_012021970.1">
    <property type="nucleotide sequence ID" value="NZ_CP008822.1"/>
</dbReference>
<evidence type="ECO:0000313" key="13">
    <source>
        <dbReference type="EMBL" id="AKV77224.1"/>
    </source>
</evidence>
<evidence type="ECO:0000256" key="2">
    <source>
        <dbReference type="ARBA" id="ARBA00012551"/>
    </source>
</evidence>
<keyword evidence="5 11" id="KW-0378">Hydrolase</keyword>
<dbReference type="Proteomes" id="UP000056255">
    <property type="component" value="Chromosome"/>
</dbReference>
<dbReference type="GO" id="GO:0003697">
    <property type="term" value="F:single-stranded DNA binding"/>
    <property type="evidence" value="ECO:0007669"/>
    <property type="project" value="TreeGrafter"/>
</dbReference>
<keyword evidence="7 9" id="KW-0067">ATP-binding</keyword>
<evidence type="ECO:0000313" key="11">
    <source>
        <dbReference type="EMBL" id="AIM28166.1"/>
    </source>
</evidence>
<keyword evidence="6 11" id="KW-0347">Helicase</keyword>
<feature type="domain" description="MCM C-terminal AAA(+) ATPase" evidence="10">
    <location>
        <begin position="289"/>
        <end position="494"/>
    </location>
</feature>
<dbReference type="Gene3D" id="3.30.1640.10">
    <property type="entry name" value="mini-chromosome maintenance (MCM) complex, chain A, domain 1"/>
    <property type="match status" value="1"/>
</dbReference>
<dbReference type="EMBL" id="CP008822">
    <property type="protein sequence ID" value="AIM28166.1"/>
    <property type="molecule type" value="Genomic_DNA"/>
</dbReference>
<dbReference type="PATRIC" id="fig|43687.5.peg.2200"/>
<dbReference type="GO" id="GO:0017116">
    <property type="term" value="F:single-stranded DNA helicase activity"/>
    <property type="evidence" value="ECO:0007669"/>
    <property type="project" value="TreeGrafter"/>
</dbReference>
<dbReference type="InterPro" id="IPR027925">
    <property type="entry name" value="MCM_N"/>
</dbReference>
<name>A0A088E748_9CREN</name>
<evidence type="ECO:0000256" key="7">
    <source>
        <dbReference type="ARBA" id="ARBA00022840"/>
    </source>
</evidence>
<dbReference type="PANTHER" id="PTHR11630:SF66">
    <property type="entry name" value="DNA REPLICATION LICENSING FACTOR MCM4"/>
    <property type="match status" value="1"/>
</dbReference>
<evidence type="ECO:0000256" key="3">
    <source>
        <dbReference type="ARBA" id="ARBA00022705"/>
    </source>
</evidence>
<evidence type="ECO:0000313" key="22">
    <source>
        <dbReference type="Proteomes" id="UP000068832"/>
    </source>
</evidence>
<dbReference type="InterPro" id="IPR003593">
    <property type="entry name" value="AAA+_ATPase"/>
</dbReference>
<dbReference type="Proteomes" id="UP000062475">
    <property type="component" value="Chromosome"/>
</dbReference>
<dbReference type="InterPro" id="IPR027417">
    <property type="entry name" value="P-loop_NTPase"/>
</dbReference>
<dbReference type="Pfam" id="PF21100">
    <property type="entry name" value="WHD_MCM"/>
    <property type="match status" value="1"/>
</dbReference>
<dbReference type="SMART" id="SM00350">
    <property type="entry name" value="MCM"/>
    <property type="match status" value="1"/>
</dbReference>
<comment type="similarity">
    <text evidence="1 9">Belongs to the MCM family.</text>
</comment>
<evidence type="ECO:0000313" key="18">
    <source>
        <dbReference type="Proteomes" id="UP000056255"/>
    </source>
</evidence>
<organism evidence="11 17">
    <name type="scientific">Metallosphaera sedula</name>
    <dbReference type="NCBI Taxonomy" id="43687"/>
    <lineage>
        <taxon>Archaea</taxon>
        <taxon>Thermoproteota</taxon>
        <taxon>Thermoprotei</taxon>
        <taxon>Sulfolobales</taxon>
        <taxon>Sulfolobaceae</taxon>
        <taxon>Metallosphaera</taxon>
    </lineage>
</organism>
<dbReference type="GO" id="GO:0006260">
    <property type="term" value="P:DNA replication"/>
    <property type="evidence" value="ECO:0007669"/>
    <property type="project" value="UniProtKB-KW"/>
</dbReference>
<dbReference type="Gene3D" id="2.40.50.140">
    <property type="entry name" value="Nucleic acid-binding proteins"/>
    <property type="match status" value="1"/>
</dbReference>
<dbReference type="GO" id="GO:0042555">
    <property type="term" value="C:MCM complex"/>
    <property type="evidence" value="ECO:0007669"/>
    <property type="project" value="TreeGrafter"/>
</dbReference>
<dbReference type="Gene3D" id="2.20.28.10">
    <property type="match status" value="1"/>
</dbReference>
<dbReference type="Proteomes" id="UP000062398">
    <property type="component" value="Chromosome"/>
</dbReference>
<dbReference type="GO" id="GO:0016787">
    <property type="term" value="F:hydrolase activity"/>
    <property type="evidence" value="ECO:0007669"/>
    <property type="project" value="UniProtKB-KW"/>
</dbReference>
<dbReference type="Pfam" id="PF14551">
    <property type="entry name" value="MCM_N"/>
    <property type="match status" value="1"/>
</dbReference>
<protein>
    <recommendedName>
        <fullName evidence="2">DNA helicase</fullName>
        <ecNumber evidence="2">3.6.4.12</ecNumber>
    </recommendedName>
</protein>
<evidence type="ECO:0000256" key="8">
    <source>
        <dbReference type="ARBA" id="ARBA00023125"/>
    </source>
</evidence>
<dbReference type="GeneID" id="91756578"/>
<evidence type="ECO:0000313" key="20">
    <source>
        <dbReference type="Proteomes" id="UP000062398"/>
    </source>
</evidence>
<evidence type="ECO:0000313" key="15">
    <source>
        <dbReference type="EMBL" id="AKV81719.1"/>
    </source>
</evidence>
<reference evidence="11 17" key="1">
    <citation type="journal article" date="2014" name="J. Bacteriol.">
        <title>Role of an Archaeal PitA Transporter in the Copper and Arsenic Resistance of Metallosphaera sedula, an Extreme Thermoacidophile.</title>
        <authorList>
            <person name="McCarthy S."/>
            <person name="Ai C."/>
            <person name="Wheaton G."/>
            <person name="Tevatia R."/>
            <person name="Eckrich V."/>
            <person name="Kelly R."/>
            <person name="Blum P."/>
        </authorList>
    </citation>
    <scope>NUCLEOTIDE SEQUENCE [LARGE SCALE GENOMIC DNA]</scope>
    <source>
        <strain evidence="11 17">CuR1</strain>
    </source>
</reference>
<dbReference type="Pfam" id="PF00493">
    <property type="entry name" value="MCM"/>
    <property type="match status" value="1"/>
</dbReference>
<dbReference type="OrthoDB" id="6747at2157"/>
<dbReference type="Pfam" id="PF17207">
    <property type="entry name" value="MCM_OB"/>
    <property type="match status" value="1"/>
</dbReference>
<accession>A0A088E748</accession>
<evidence type="ECO:0000259" key="10">
    <source>
        <dbReference type="PROSITE" id="PS50051"/>
    </source>
</evidence>
<dbReference type="SMART" id="SM00382">
    <property type="entry name" value="AAA"/>
    <property type="match status" value="1"/>
</dbReference>
<dbReference type="Proteomes" id="UP000061362">
    <property type="component" value="Chromosome"/>
</dbReference>
<dbReference type="InterPro" id="IPR031327">
    <property type="entry name" value="MCM"/>
</dbReference>
<keyword evidence="4 9" id="KW-0547">Nucleotide-binding</keyword>
<dbReference type="PANTHER" id="PTHR11630">
    <property type="entry name" value="DNA REPLICATION LICENSING FACTOR MCM FAMILY MEMBER"/>
    <property type="match status" value="1"/>
</dbReference>
<dbReference type="EC" id="3.6.4.12" evidence="2"/>
<sequence length="686" mass="77813">METQQFDLGERLEEFIRTSRDRDGNLKYLQQINEILAFRKRSLVVDFNEIYQFDEKLATEIINSPLSTLPILEGRILKLLEEQDPQFVTEVQRVHLRLVNVPRLVELRRIRSSEINKIVVVEGILTKQTPIKERAYRIVLKHVHPECNAEFRWPEDEEMDETIKMPSVCPVCGKPGQFDIIPQKAELTDWQRVIIQERPEEVPPGQIPRQLEAVFEDDLVDSARPGDRVRFTGILMIKQDSFLRKGSRSIFDIYLKVINVEISQKVLDEVEITEEDRKKIENMAKNPWIREAIISSIAPSIYDHWEIKEAIALALFGGVSRVMEDGTRTRGDIHVLIIGDPGTAKSQILQFAARVSPRSVYTTGKGATAAGLTAAVVREKNTGDYYLEAGALVLADGGIAVIDEIDKMREEDRVAIHEAMEQQTVSIAKAGILAKLNARATIIAAGNPKFGRYIQERAVAENIELPPTILSRFDLIFILVDKPGTEDQNLANHILDMHGGKEIRNFIPVEDLKKYIAFARKFVNPKLNEEAKQLLADFYVEMRRKSSENPSSPILITPRQLEALIRITEAYARMALRQEATREDAERAINIMRIFLEKVGIDVESGSLDIDTIMTGKPKSAREKMVKIMEVIEQLSNDKGCAKLKDIIKESEREGIEKSSAEKIISDMKKSGLIYEAATECFKKVS</sequence>
<dbReference type="EMBL" id="CP012174">
    <property type="protein sequence ID" value="AKV79474.1"/>
    <property type="molecule type" value="Genomic_DNA"/>
</dbReference>
<dbReference type="PROSITE" id="PS50051">
    <property type="entry name" value="MCM_2"/>
    <property type="match status" value="1"/>
</dbReference>
<keyword evidence="8 9" id="KW-0238">DNA-binding</keyword>
<dbReference type="InterPro" id="IPR048907">
    <property type="entry name" value="WHD_MCM_arc"/>
</dbReference>